<dbReference type="Gene3D" id="3.30.43.10">
    <property type="entry name" value="Uridine Diphospho-n-acetylenolpyruvylglucosamine Reductase, domain 2"/>
    <property type="match status" value="1"/>
</dbReference>
<dbReference type="InterPro" id="IPR036318">
    <property type="entry name" value="FAD-bd_PCMH-like_sf"/>
</dbReference>
<gene>
    <name evidence="7" type="ORF">B0A55_10741</name>
</gene>
<sequence length="565" mass="61980">MGGMGYAAEYHVERYLRECFVPRLAPVSREMIMNFVGEKASATGARASQELLVGALPGITEIHLTHFNGSKQTTGAICTLQGITLIMSSQLQDLRSLLPISEVFEHGQPEYHKKSEPWSTYAELHPKLVIQPTTLEGMQKAVHFLYDSDLDFAVRNTGTGSASARDVILSTHGFKFFSFDRAAETVTVGAGLDWGEVDALMEEGAKGYVVVGARCPWVGVAGSSLVGGLSWLSHEFGMISDPQNLLDAQVVLRDGKVVWAAQEEPDLMFALRGGGGNYGVVTALKFRARPYVEEIFGGVLALPYSALQETAKGVAAMSVRSADPKVAMHVVNLGPGMGLPDQGPRPGIGIMMFDAQGEAHARSKDGFAWAFELPGAQEISTSTCTLRELHAVAETFRNYQGNNMFWLSAPLIEGKLVDEMLVRAWKWYEDCIEAHLGFGAGSTVLLEFMQENAFNSSPSRASTAWPHSGHRHVLQLVLGCKPETAPPNIKDLVMKRLQAAGREVAGERETWEFHAGFLHEWNDLGKVYGENYERLRELKKRFDPDNRFNKGVDLVRGKVSEGMTV</sequence>
<evidence type="ECO:0000256" key="3">
    <source>
        <dbReference type="ARBA" id="ARBA00022630"/>
    </source>
</evidence>
<accession>A0A4U0WKM8</accession>
<dbReference type="SUPFAM" id="SSF55103">
    <property type="entry name" value="FAD-linked oxidases, C-terminal domain"/>
    <property type="match status" value="1"/>
</dbReference>
<feature type="domain" description="FAD-binding PCMH-type" evidence="6">
    <location>
        <begin position="122"/>
        <end position="291"/>
    </location>
</feature>
<comment type="similarity">
    <text evidence="2">Belongs to the oxygen-dependent FAD-linked oxidoreductase family.</text>
</comment>
<dbReference type="InterPro" id="IPR016167">
    <property type="entry name" value="FAD-bd_PCMH_sub1"/>
</dbReference>
<dbReference type="EMBL" id="NAJQ01000996">
    <property type="protein sequence ID" value="TKA62983.1"/>
    <property type="molecule type" value="Genomic_DNA"/>
</dbReference>
<dbReference type="InterPro" id="IPR050416">
    <property type="entry name" value="FAD-linked_Oxidoreductase"/>
</dbReference>
<protein>
    <recommendedName>
        <fullName evidence="6">FAD-binding PCMH-type domain-containing protein</fullName>
    </recommendedName>
</protein>
<dbReference type="SUPFAM" id="SSF56176">
    <property type="entry name" value="FAD-binding/transporter-associated domain-like"/>
    <property type="match status" value="1"/>
</dbReference>
<dbReference type="GO" id="GO:0016491">
    <property type="term" value="F:oxidoreductase activity"/>
    <property type="evidence" value="ECO:0007669"/>
    <property type="project" value="UniProtKB-KW"/>
</dbReference>
<organism evidence="7 8">
    <name type="scientific">Friedmanniomyces simplex</name>
    <dbReference type="NCBI Taxonomy" id="329884"/>
    <lineage>
        <taxon>Eukaryota</taxon>
        <taxon>Fungi</taxon>
        <taxon>Dikarya</taxon>
        <taxon>Ascomycota</taxon>
        <taxon>Pezizomycotina</taxon>
        <taxon>Dothideomycetes</taxon>
        <taxon>Dothideomycetidae</taxon>
        <taxon>Mycosphaerellales</taxon>
        <taxon>Teratosphaeriaceae</taxon>
        <taxon>Friedmanniomyces</taxon>
    </lineage>
</organism>
<dbReference type="OrthoDB" id="2151789at2759"/>
<dbReference type="PANTHER" id="PTHR42973">
    <property type="entry name" value="BINDING OXIDOREDUCTASE, PUTATIVE (AFU_ORTHOLOGUE AFUA_1G17690)-RELATED"/>
    <property type="match status" value="1"/>
</dbReference>
<dbReference type="InterPro" id="IPR012951">
    <property type="entry name" value="BBE"/>
</dbReference>
<proteinExistence type="inferred from homology"/>
<evidence type="ECO:0000313" key="7">
    <source>
        <dbReference type="EMBL" id="TKA62983.1"/>
    </source>
</evidence>
<dbReference type="InterPro" id="IPR006094">
    <property type="entry name" value="Oxid_FAD_bind_N"/>
</dbReference>
<evidence type="ECO:0000256" key="1">
    <source>
        <dbReference type="ARBA" id="ARBA00001974"/>
    </source>
</evidence>
<evidence type="ECO:0000256" key="4">
    <source>
        <dbReference type="ARBA" id="ARBA00022827"/>
    </source>
</evidence>
<dbReference type="InterPro" id="IPR016166">
    <property type="entry name" value="FAD-bd_PCMH"/>
</dbReference>
<reference evidence="7 8" key="1">
    <citation type="submission" date="2017-03" db="EMBL/GenBank/DDBJ databases">
        <title>Genomes of endolithic fungi from Antarctica.</title>
        <authorList>
            <person name="Coleine C."/>
            <person name="Masonjones S."/>
            <person name="Stajich J.E."/>
        </authorList>
    </citation>
    <scope>NUCLEOTIDE SEQUENCE [LARGE SCALE GENOMIC DNA]</scope>
    <source>
        <strain evidence="7 8">CCFEE 5184</strain>
    </source>
</reference>
<dbReference type="Gene3D" id="3.30.465.10">
    <property type="match status" value="1"/>
</dbReference>
<dbReference type="Pfam" id="PF08031">
    <property type="entry name" value="BBE"/>
    <property type="match status" value="1"/>
</dbReference>
<dbReference type="PROSITE" id="PS51387">
    <property type="entry name" value="FAD_PCMH"/>
    <property type="match status" value="1"/>
</dbReference>
<dbReference type="PANTHER" id="PTHR42973:SF39">
    <property type="entry name" value="FAD-BINDING PCMH-TYPE DOMAIN-CONTAINING PROTEIN"/>
    <property type="match status" value="1"/>
</dbReference>
<dbReference type="InterPro" id="IPR016164">
    <property type="entry name" value="FAD-linked_Oxase-like_C"/>
</dbReference>
<keyword evidence="8" id="KW-1185">Reference proteome</keyword>
<dbReference type="GO" id="GO:0071949">
    <property type="term" value="F:FAD binding"/>
    <property type="evidence" value="ECO:0007669"/>
    <property type="project" value="InterPro"/>
</dbReference>
<evidence type="ECO:0000313" key="8">
    <source>
        <dbReference type="Proteomes" id="UP000309340"/>
    </source>
</evidence>
<evidence type="ECO:0000259" key="6">
    <source>
        <dbReference type="PROSITE" id="PS51387"/>
    </source>
</evidence>
<dbReference type="AlphaFoldDB" id="A0A4U0WKM8"/>
<dbReference type="Pfam" id="PF01565">
    <property type="entry name" value="FAD_binding_4"/>
    <property type="match status" value="1"/>
</dbReference>
<evidence type="ECO:0000256" key="5">
    <source>
        <dbReference type="ARBA" id="ARBA00023002"/>
    </source>
</evidence>
<dbReference type="InterPro" id="IPR016169">
    <property type="entry name" value="FAD-bd_PCMH_sub2"/>
</dbReference>
<dbReference type="STRING" id="329884.A0A4U0WKM8"/>
<dbReference type="Proteomes" id="UP000309340">
    <property type="component" value="Unassembled WGS sequence"/>
</dbReference>
<comment type="cofactor">
    <cofactor evidence="1">
        <name>FAD</name>
        <dbReference type="ChEBI" id="CHEBI:57692"/>
    </cofactor>
</comment>
<comment type="caution">
    <text evidence="7">The sequence shown here is derived from an EMBL/GenBank/DDBJ whole genome shotgun (WGS) entry which is preliminary data.</text>
</comment>
<dbReference type="Gene3D" id="3.40.462.20">
    <property type="match status" value="1"/>
</dbReference>
<keyword evidence="5" id="KW-0560">Oxidoreductase</keyword>
<evidence type="ECO:0000256" key="2">
    <source>
        <dbReference type="ARBA" id="ARBA00005466"/>
    </source>
</evidence>
<name>A0A4U0WKM8_9PEZI</name>
<keyword evidence="3" id="KW-0285">Flavoprotein</keyword>
<keyword evidence="4" id="KW-0274">FAD</keyword>